<evidence type="ECO:0000313" key="9">
    <source>
        <dbReference type="Proteomes" id="UP000295573"/>
    </source>
</evidence>
<dbReference type="GO" id="GO:0016853">
    <property type="term" value="F:isomerase activity"/>
    <property type="evidence" value="ECO:0007669"/>
    <property type="project" value="UniProtKB-KW"/>
</dbReference>
<name>A0A4R2IVA8_9ACTN</name>
<dbReference type="EMBL" id="SLWR01000003">
    <property type="protein sequence ID" value="TCO49314.1"/>
    <property type="molecule type" value="Genomic_DNA"/>
</dbReference>
<dbReference type="GO" id="GO:0016491">
    <property type="term" value="F:oxidoreductase activity"/>
    <property type="evidence" value="ECO:0007669"/>
    <property type="project" value="InterPro"/>
</dbReference>
<protein>
    <submittedName>
        <fullName evidence="8">Thiol-disulfide isomerase/thioredoxin</fullName>
    </submittedName>
</protein>
<evidence type="ECO:0000256" key="6">
    <source>
        <dbReference type="SAM" id="SignalP"/>
    </source>
</evidence>
<dbReference type="PANTHER" id="PTHR42852">
    <property type="entry name" value="THIOL:DISULFIDE INTERCHANGE PROTEIN DSBE"/>
    <property type="match status" value="1"/>
</dbReference>
<dbReference type="OrthoDB" id="9796554at2"/>
<dbReference type="Gene3D" id="3.40.30.10">
    <property type="entry name" value="Glutaredoxin"/>
    <property type="match status" value="1"/>
</dbReference>
<feature type="domain" description="Thioredoxin" evidence="7">
    <location>
        <begin position="46"/>
        <end position="188"/>
    </location>
</feature>
<evidence type="ECO:0000256" key="4">
    <source>
        <dbReference type="ARBA" id="ARBA00023157"/>
    </source>
</evidence>
<dbReference type="GO" id="GO:0016209">
    <property type="term" value="F:antioxidant activity"/>
    <property type="evidence" value="ECO:0007669"/>
    <property type="project" value="InterPro"/>
</dbReference>
<evidence type="ECO:0000256" key="3">
    <source>
        <dbReference type="ARBA" id="ARBA00022968"/>
    </source>
</evidence>
<comment type="caution">
    <text evidence="8">The sequence shown here is derived from an EMBL/GenBank/DDBJ whole genome shotgun (WGS) entry which is preliminary data.</text>
</comment>
<dbReference type="GO" id="GO:0017004">
    <property type="term" value="P:cytochrome complex assembly"/>
    <property type="evidence" value="ECO:0007669"/>
    <property type="project" value="UniProtKB-KW"/>
</dbReference>
<keyword evidence="3" id="KW-0735">Signal-anchor</keyword>
<proteinExistence type="predicted"/>
<dbReference type="InterPro" id="IPR036249">
    <property type="entry name" value="Thioredoxin-like_sf"/>
</dbReference>
<dbReference type="Pfam" id="PF00578">
    <property type="entry name" value="AhpC-TSA"/>
    <property type="match status" value="1"/>
</dbReference>
<gene>
    <name evidence="8" type="ORF">EV646_103292</name>
</gene>
<keyword evidence="5" id="KW-0676">Redox-active center</keyword>
<sequence length="188" mass="19768">MFRRTALVVAAGLLVAGCSSGQQSAQNRQGQTGFVSGSGNVSVFAAADREQAPALTGTTLDDKTWSLADQKGKVVVLNVWGSWCSPCRKEAPDLVAAAKELGPSVQFIGLNTRDLDKAPARKFVQEFGVTYPSIYDPNGRLLLGFRGQISAAAIPSTLVIDKNGKVASRVIGEVTKQTLLGMVKDAAS</sequence>
<keyword evidence="6" id="KW-0732">Signal</keyword>
<dbReference type="Proteomes" id="UP000295573">
    <property type="component" value="Unassembled WGS sequence"/>
</dbReference>
<keyword evidence="8" id="KW-0413">Isomerase</keyword>
<dbReference type="InterPro" id="IPR013766">
    <property type="entry name" value="Thioredoxin_domain"/>
</dbReference>
<dbReference type="SUPFAM" id="SSF52833">
    <property type="entry name" value="Thioredoxin-like"/>
    <property type="match status" value="1"/>
</dbReference>
<keyword evidence="9" id="KW-1185">Reference proteome</keyword>
<keyword evidence="3" id="KW-0812">Transmembrane</keyword>
<keyword evidence="4" id="KW-1015">Disulfide bond</keyword>
<dbReference type="InterPro" id="IPR000866">
    <property type="entry name" value="AhpC/TSA"/>
</dbReference>
<keyword evidence="2" id="KW-0201">Cytochrome c-type biogenesis</keyword>
<evidence type="ECO:0000256" key="2">
    <source>
        <dbReference type="ARBA" id="ARBA00022748"/>
    </source>
</evidence>
<accession>A0A4R2IVA8</accession>
<dbReference type="CDD" id="cd02966">
    <property type="entry name" value="TlpA_like_family"/>
    <property type="match status" value="1"/>
</dbReference>
<evidence type="ECO:0000256" key="5">
    <source>
        <dbReference type="ARBA" id="ARBA00023284"/>
    </source>
</evidence>
<feature type="signal peptide" evidence="6">
    <location>
        <begin position="1"/>
        <end position="25"/>
    </location>
</feature>
<feature type="chain" id="PRO_5038874843" evidence="6">
    <location>
        <begin position="26"/>
        <end position="188"/>
    </location>
</feature>
<evidence type="ECO:0000256" key="1">
    <source>
        <dbReference type="ARBA" id="ARBA00004196"/>
    </source>
</evidence>
<dbReference type="PANTHER" id="PTHR42852:SF6">
    <property type="entry name" value="THIOL:DISULFIDE INTERCHANGE PROTEIN DSBE"/>
    <property type="match status" value="1"/>
</dbReference>
<dbReference type="AlphaFoldDB" id="A0A4R2IVA8"/>
<dbReference type="RefSeq" id="WP_132146990.1">
    <property type="nucleotide sequence ID" value="NZ_SLWR01000003.1"/>
</dbReference>
<organism evidence="8 9">
    <name type="scientific">Kribbella antiqua</name>
    <dbReference type="NCBI Taxonomy" id="2512217"/>
    <lineage>
        <taxon>Bacteria</taxon>
        <taxon>Bacillati</taxon>
        <taxon>Actinomycetota</taxon>
        <taxon>Actinomycetes</taxon>
        <taxon>Propionibacteriales</taxon>
        <taxon>Kribbellaceae</taxon>
        <taxon>Kribbella</taxon>
    </lineage>
</organism>
<comment type="subcellular location">
    <subcellularLocation>
        <location evidence="1">Cell envelope</location>
    </subcellularLocation>
</comment>
<dbReference type="GO" id="GO:0030313">
    <property type="term" value="C:cell envelope"/>
    <property type="evidence" value="ECO:0007669"/>
    <property type="project" value="UniProtKB-SubCell"/>
</dbReference>
<dbReference type="InterPro" id="IPR050553">
    <property type="entry name" value="Thioredoxin_ResA/DsbE_sf"/>
</dbReference>
<reference evidence="8 9" key="1">
    <citation type="journal article" date="2015" name="Stand. Genomic Sci.">
        <title>Genomic Encyclopedia of Bacterial and Archaeal Type Strains, Phase III: the genomes of soil and plant-associated and newly described type strains.</title>
        <authorList>
            <person name="Whitman W.B."/>
            <person name="Woyke T."/>
            <person name="Klenk H.P."/>
            <person name="Zhou Y."/>
            <person name="Lilburn T.G."/>
            <person name="Beck B.J."/>
            <person name="De Vos P."/>
            <person name="Vandamme P."/>
            <person name="Eisen J.A."/>
            <person name="Garrity G."/>
            <person name="Hugenholtz P."/>
            <person name="Kyrpides N.C."/>
        </authorList>
    </citation>
    <scope>NUCLEOTIDE SEQUENCE [LARGE SCALE GENOMIC DNA]</scope>
    <source>
        <strain evidence="8 9">VKM Ac-2541</strain>
    </source>
</reference>
<dbReference type="PROSITE" id="PS51352">
    <property type="entry name" value="THIOREDOXIN_2"/>
    <property type="match status" value="1"/>
</dbReference>
<evidence type="ECO:0000313" key="8">
    <source>
        <dbReference type="EMBL" id="TCO49314.1"/>
    </source>
</evidence>
<evidence type="ECO:0000259" key="7">
    <source>
        <dbReference type="PROSITE" id="PS51352"/>
    </source>
</evidence>
<dbReference type="PROSITE" id="PS51257">
    <property type="entry name" value="PROKAR_LIPOPROTEIN"/>
    <property type="match status" value="1"/>
</dbReference>